<dbReference type="RefSeq" id="WP_184748954.1">
    <property type="nucleotide sequence ID" value="NZ_JACHGJ010000019.1"/>
</dbReference>
<dbReference type="PROSITE" id="PS51257">
    <property type="entry name" value="PROKAR_LIPOPROTEIN"/>
    <property type="match status" value="1"/>
</dbReference>
<evidence type="ECO:0000313" key="3">
    <source>
        <dbReference type="Proteomes" id="UP000587760"/>
    </source>
</evidence>
<feature type="signal peptide" evidence="1">
    <location>
        <begin position="1"/>
        <end position="21"/>
    </location>
</feature>
<evidence type="ECO:0008006" key="4">
    <source>
        <dbReference type="Google" id="ProtNLM"/>
    </source>
</evidence>
<accession>A0A841RJ30</accession>
<dbReference type="AlphaFoldDB" id="A0A841RJ30"/>
<organism evidence="2 3">
    <name type="scientific">Spirochaeta isovalerica</name>
    <dbReference type="NCBI Taxonomy" id="150"/>
    <lineage>
        <taxon>Bacteria</taxon>
        <taxon>Pseudomonadati</taxon>
        <taxon>Spirochaetota</taxon>
        <taxon>Spirochaetia</taxon>
        <taxon>Spirochaetales</taxon>
        <taxon>Spirochaetaceae</taxon>
        <taxon>Spirochaeta</taxon>
    </lineage>
</organism>
<gene>
    <name evidence="2" type="ORF">HNR50_004424</name>
</gene>
<dbReference type="Proteomes" id="UP000587760">
    <property type="component" value="Unassembled WGS sequence"/>
</dbReference>
<protein>
    <recommendedName>
        <fullName evidence="4">Lipoprotein</fullName>
    </recommendedName>
</protein>
<comment type="caution">
    <text evidence="2">The sequence shown here is derived from an EMBL/GenBank/DDBJ whole genome shotgun (WGS) entry which is preliminary data.</text>
</comment>
<proteinExistence type="predicted"/>
<sequence length="328" mass="37966">MKQLICLFSLILLLLSCSVGSYTVATEINDEIDPTIRSNINKTSLSIMNAIRDQNYEDLRDNLSPNLLTLEKFDIKSFADQFSAFLTNNTFSIKDQYYSRLIEGKEDSIVTVIGSSDEDKFIINNLQFYDKESYNIFFTSKNPGPQYLLFMSFSKYNDEWKANILQLGNYSLIGETAPILYKRSKNLFEQGHITSSALLNIALNNILRPASFLQYRHETEYKDFIEATSNEINKIYNFPIKLGNIEIIGLDIHFVSADGIMPVILYLTDTEFNEDLLKNEINVNKNMILQTFPYIDQDFNYAFMRAYNEMPIDKNKSYEIYTTALELK</sequence>
<dbReference type="EMBL" id="JACHGJ010000019">
    <property type="protein sequence ID" value="MBB6482719.1"/>
    <property type="molecule type" value="Genomic_DNA"/>
</dbReference>
<feature type="chain" id="PRO_5032408632" description="Lipoprotein" evidence="1">
    <location>
        <begin position="22"/>
        <end position="328"/>
    </location>
</feature>
<keyword evidence="1" id="KW-0732">Signal</keyword>
<keyword evidence="3" id="KW-1185">Reference proteome</keyword>
<name>A0A841RJ30_9SPIO</name>
<evidence type="ECO:0000313" key="2">
    <source>
        <dbReference type="EMBL" id="MBB6482719.1"/>
    </source>
</evidence>
<reference evidence="2 3" key="1">
    <citation type="submission" date="2020-08" db="EMBL/GenBank/DDBJ databases">
        <title>Genomic Encyclopedia of Type Strains, Phase IV (KMG-IV): sequencing the most valuable type-strain genomes for metagenomic binning, comparative biology and taxonomic classification.</title>
        <authorList>
            <person name="Goeker M."/>
        </authorList>
    </citation>
    <scope>NUCLEOTIDE SEQUENCE [LARGE SCALE GENOMIC DNA]</scope>
    <source>
        <strain evidence="2 3">DSM 2461</strain>
    </source>
</reference>
<evidence type="ECO:0000256" key="1">
    <source>
        <dbReference type="SAM" id="SignalP"/>
    </source>
</evidence>